<dbReference type="FunFam" id="2.130.10.10:FF:000848">
    <property type="entry name" value="SNARE-dependent exocytosis protein (Sro7), putative"/>
    <property type="match status" value="1"/>
</dbReference>
<evidence type="ECO:0000313" key="6">
    <source>
        <dbReference type="EMBL" id="KAJ5104114.1"/>
    </source>
</evidence>
<feature type="region of interest" description="Disordered" evidence="4">
    <location>
        <begin position="272"/>
        <end position="298"/>
    </location>
</feature>
<dbReference type="GO" id="GO:0005096">
    <property type="term" value="F:GTPase activator activity"/>
    <property type="evidence" value="ECO:0007669"/>
    <property type="project" value="TreeGrafter"/>
</dbReference>
<feature type="region of interest" description="Disordered" evidence="4">
    <location>
        <begin position="914"/>
        <end position="939"/>
    </location>
</feature>
<dbReference type="RefSeq" id="XP_056477494.1">
    <property type="nucleotide sequence ID" value="XM_056617137.1"/>
</dbReference>
<dbReference type="PANTHER" id="PTHR10241:SF25">
    <property type="entry name" value="TOMOSYN, ISOFORM C"/>
    <property type="match status" value="1"/>
</dbReference>
<dbReference type="SUPFAM" id="SSF50978">
    <property type="entry name" value="WD40 repeat-like"/>
    <property type="match status" value="2"/>
</dbReference>
<dbReference type="GO" id="GO:0006887">
    <property type="term" value="P:exocytosis"/>
    <property type="evidence" value="ECO:0007669"/>
    <property type="project" value="UniProtKB-KW"/>
</dbReference>
<evidence type="ECO:0000313" key="7">
    <source>
        <dbReference type="Proteomes" id="UP001149074"/>
    </source>
</evidence>
<dbReference type="GO" id="GO:0006893">
    <property type="term" value="P:Golgi to plasma membrane transport"/>
    <property type="evidence" value="ECO:0007669"/>
    <property type="project" value="TreeGrafter"/>
</dbReference>
<feature type="repeat" description="WD" evidence="3">
    <location>
        <begin position="241"/>
        <end position="270"/>
    </location>
</feature>
<feature type="region of interest" description="Disordered" evidence="4">
    <location>
        <begin position="550"/>
        <end position="570"/>
    </location>
</feature>
<evidence type="ECO:0000256" key="1">
    <source>
        <dbReference type="ARBA" id="ARBA00008070"/>
    </source>
</evidence>
<dbReference type="EMBL" id="JAPQKI010000004">
    <property type="protein sequence ID" value="KAJ5104114.1"/>
    <property type="molecule type" value="Genomic_DNA"/>
</dbReference>
<evidence type="ECO:0000256" key="3">
    <source>
        <dbReference type="PROSITE-ProRule" id="PRU00221"/>
    </source>
</evidence>
<name>A0A9W9KF35_9EURO</name>
<evidence type="ECO:0000259" key="5">
    <source>
        <dbReference type="Pfam" id="PF08596"/>
    </source>
</evidence>
<dbReference type="PROSITE" id="PS50082">
    <property type="entry name" value="WD_REPEATS_2"/>
    <property type="match status" value="2"/>
</dbReference>
<feature type="compositionally biased region" description="Basic and acidic residues" evidence="4">
    <location>
        <begin position="914"/>
        <end position="924"/>
    </location>
</feature>
<dbReference type="Proteomes" id="UP001149074">
    <property type="component" value="Unassembled WGS sequence"/>
</dbReference>
<protein>
    <recommendedName>
        <fullName evidence="5">Lethal giant larvae (Lgl)-like C-terminal domain-containing protein</fullName>
    </recommendedName>
</protein>
<dbReference type="InterPro" id="IPR036322">
    <property type="entry name" value="WD40_repeat_dom_sf"/>
</dbReference>
<comment type="caution">
    <text evidence="6">The sequence shown here is derived from an EMBL/GenBank/DDBJ whole genome shotgun (WGS) entry which is preliminary data.</text>
</comment>
<evidence type="ECO:0000256" key="4">
    <source>
        <dbReference type="SAM" id="MobiDB-lite"/>
    </source>
</evidence>
<dbReference type="GO" id="GO:0045159">
    <property type="term" value="F:myosin II binding"/>
    <property type="evidence" value="ECO:0007669"/>
    <property type="project" value="TreeGrafter"/>
</dbReference>
<comment type="similarity">
    <text evidence="1">Belongs to the WD repeat L(2)GL family.</text>
</comment>
<gene>
    <name evidence="6" type="ORF">N7532_004643</name>
</gene>
<dbReference type="GeneID" id="81356116"/>
<accession>A0A9W9KF35</accession>
<dbReference type="InterPro" id="IPR001680">
    <property type="entry name" value="WD40_rpt"/>
</dbReference>
<dbReference type="GO" id="GO:0019905">
    <property type="term" value="F:syntaxin binding"/>
    <property type="evidence" value="ECO:0007669"/>
    <property type="project" value="TreeGrafter"/>
</dbReference>
<dbReference type="PANTHER" id="PTHR10241">
    <property type="entry name" value="LETHAL 2 GIANT LARVAE PROTEIN"/>
    <property type="match status" value="1"/>
</dbReference>
<feature type="repeat" description="WD" evidence="3">
    <location>
        <begin position="471"/>
        <end position="498"/>
    </location>
</feature>
<feature type="domain" description="Lethal giant larvae (Lgl)-like C-terminal" evidence="5">
    <location>
        <begin position="515"/>
        <end position="903"/>
    </location>
</feature>
<dbReference type="AlphaFoldDB" id="A0A9W9KF35"/>
<dbReference type="Pfam" id="PF08596">
    <property type="entry name" value="Lgl_C"/>
    <property type="match status" value="1"/>
</dbReference>
<dbReference type="SMART" id="SM00320">
    <property type="entry name" value="WD40"/>
    <property type="match status" value="5"/>
</dbReference>
<evidence type="ECO:0000256" key="2">
    <source>
        <dbReference type="ARBA" id="ARBA00022483"/>
    </source>
</evidence>
<dbReference type="OrthoDB" id="19944at2759"/>
<reference evidence="6" key="1">
    <citation type="submission" date="2022-11" db="EMBL/GenBank/DDBJ databases">
        <authorList>
            <person name="Petersen C."/>
        </authorList>
    </citation>
    <scope>NUCLEOTIDE SEQUENCE</scope>
    <source>
        <strain evidence="6">IBT 30761</strain>
    </source>
</reference>
<dbReference type="InterPro" id="IPR013905">
    <property type="entry name" value="Lgl_C_dom"/>
</dbReference>
<dbReference type="GO" id="GO:0005737">
    <property type="term" value="C:cytoplasm"/>
    <property type="evidence" value="ECO:0007669"/>
    <property type="project" value="TreeGrafter"/>
</dbReference>
<keyword evidence="7" id="KW-1185">Reference proteome</keyword>
<proteinExistence type="inferred from homology"/>
<organism evidence="6 7">
    <name type="scientific">Penicillium argentinense</name>
    <dbReference type="NCBI Taxonomy" id="1131581"/>
    <lineage>
        <taxon>Eukaryota</taxon>
        <taxon>Fungi</taxon>
        <taxon>Dikarya</taxon>
        <taxon>Ascomycota</taxon>
        <taxon>Pezizomycotina</taxon>
        <taxon>Eurotiomycetes</taxon>
        <taxon>Eurotiomycetidae</taxon>
        <taxon>Eurotiales</taxon>
        <taxon>Aspergillaceae</taxon>
        <taxon>Penicillium</taxon>
    </lineage>
</organism>
<sequence>MAQFLRGKQAGIQRDLSEGLAADFFQLDDFERCGVNSQISAVAYDPVQSLLAIGTSDTQFGSGQIYVYGQRRVLVTFQFPRKASARFIQFCGDKLVSVDSKNEISIYSLETRRVVTSYAPPGQATALATDPSLDYAFIGLSNGEVIAYDLDRESLTAYKIPNLWLDVNPRARLFPVVSLAFSSRDIGKILIGYPEGAVTFSFKQNVAQKYFIYEVPVGAPGGDPEAPAAGVRRPKMTDAIWHPNGIFILTVHEDTSLVLWDSKDGRKLQARTLQATNVDQPGGSRPSGPDGETSGPKEPIIKVTWCAKENPDDTGLLVAGGRHVGAPNKGLTFLDIGPTPNYSTSSWQVLSSYFERTRRHMNLSIPPGARAINFCLIPRSSPYFAGAHDPIALLVVLSSGELVTMSFPSGHAITPTNMLHPFLSFVHPFVNKVTLTPVDRTVWLGLRERRMQGPKFIIGGAEAKNPLKRFENRNIITTAHADGTIRLWDAGHDDEIENGDAIQVDLARAVGRVNNVEVTEMSLASGSGELSVGLRTGELVIFRWGNNASQGREEPVGTNQPGKLTPISHRTDPGLKAGLVPVTLLDMQQGPVTALKHSPVGFVAAGFEGGSLAIIDLRGPAIIHTAHLSDFAKANKRSSFLKKSASEEPPADWPTFIEFGVMTLEGEDYSSICCFVGTNRGNVATFKVLPASNGAYTAAFAGVTNVEDKITNLIPIDADSGGNALATPNAVGGLRTGTKVNGVVVAVTPSSCRIFKPPTSKGAHKTWDDYFVDSSAIVRTEGRGYSLVCLCGDGNARAFSIPALREIGCSKIGQIADMRRLSEACITPTGSVMTWTGPSEIGMFNVWGVGHQMSPSQDRLYDPAKVTPARPTITNIQWISGTQYISPQDMDILIGGPDRPPSKRMIEQMKLDEQQRRQALREGRAPPPAPGNEESYWSSMTRGIQERTERLGIAGDTMDRLEENSSSFASDVGKYVQSQKRKAVFGALGSKFGL</sequence>
<keyword evidence="3" id="KW-0853">WD repeat</keyword>
<dbReference type="GO" id="GO:0005886">
    <property type="term" value="C:plasma membrane"/>
    <property type="evidence" value="ECO:0007669"/>
    <property type="project" value="TreeGrafter"/>
</dbReference>
<reference evidence="6" key="2">
    <citation type="journal article" date="2023" name="IMA Fungus">
        <title>Comparative genomic study of the Penicillium genus elucidates a diverse pangenome and 15 lateral gene transfer events.</title>
        <authorList>
            <person name="Petersen C."/>
            <person name="Sorensen T."/>
            <person name="Nielsen M.R."/>
            <person name="Sondergaard T.E."/>
            <person name="Sorensen J.L."/>
            <person name="Fitzpatrick D.A."/>
            <person name="Frisvad J.C."/>
            <person name="Nielsen K.L."/>
        </authorList>
    </citation>
    <scope>NUCLEOTIDE SEQUENCE</scope>
    <source>
        <strain evidence="6">IBT 30761</strain>
    </source>
</reference>
<keyword evidence="2" id="KW-0268">Exocytosis</keyword>
<dbReference type="InterPro" id="IPR015943">
    <property type="entry name" value="WD40/YVTN_repeat-like_dom_sf"/>
</dbReference>
<dbReference type="Gene3D" id="2.130.10.10">
    <property type="entry name" value="YVTN repeat-like/Quinoprotein amine dehydrogenase"/>
    <property type="match status" value="2"/>
</dbReference>